<evidence type="ECO:0000256" key="6">
    <source>
        <dbReference type="SAM" id="Phobius"/>
    </source>
</evidence>
<keyword evidence="4 6" id="KW-1133">Transmembrane helix</keyword>
<dbReference type="InterPro" id="IPR051791">
    <property type="entry name" value="Pra-immunoreactive"/>
</dbReference>
<keyword evidence="3 6" id="KW-0812">Transmembrane</keyword>
<feature type="transmembrane region" description="Helical" evidence="6">
    <location>
        <begin position="101"/>
        <end position="122"/>
    </location>
</feature>
<gene>
    <name evidence="8" type="ORF">R0137_12915</name>
</gene>
<evidence type="ECO:0000256" key="4">
    <source>
        <dbReference type="ARBA" id="ARBA00022989"/>
    </source>
</evidence>
<proteinExistence type="predicted"/>
<name>A0ABZ0IC53_9GAMM</name>
<evidence type="ECO:0000256" key="1">
    <source>
        <dbReference type="ARBA" id="ARBA00004651"/>
    </source>
</evidence>
<comment type="subcellular location">
    <subcellularLocation>
        <location evidence="1">Cell membrane</location>
        <topology evidence="1">Multi-pass membrane protein</topology>
    </subcellularLocation>
</comment>
<feature type="domain" description="RDD" evidence="7">
    <location>
        <begin position="10"/>
        <end position="137"/>
    </location>
</feature>
<evidence type="ECO:0000256" key="3">
    <source>
        <dbReference type="ARBA" id="ARBA00022692"/>
    </source>
</evidence>
<evidence type="ECO:0000256" key="5">
    <source>
        <dbReference type="ARBA" id="ARBA00023136"/>
    </source>
</evidence>
<reference evidence="8 9" key="1">
    <citation type="submission" date="2023-10" db="EMBL/GenBank/DDBJ databases">
        <title>Two novel species belonging to the OM43/NOR5 clade.</title>
        <authorList>
            <person name="Park M."/>
        </authorList>
    </citation>
    <scope>NUCLEOTIDE SEQUENCE [LARGE SCALE GENOMIC DNA]</scope>
    <source>
        <strain evidence="8 9">IMCC45268</strain>
    </source>
</reference>
<feature type="transmembrane region" description="Helical" evidence="6">
    <location>
        <begin position="20"/>
        <end position="43"/>
    </location>
</feature>
<dbReference type="Pfam" id="PF06271">
    <property type="entry name" value="RDD"/>
    <property type="match status" value="1"/>
</dbReference>
<keyword evidence="9" id="KW-1185">Reference proteome</keyword>
<organism evidence="8 9">
    <name type="scientific">Congregibacter brevis</name>
    <dbReference type="NCBI Taxonomy" id="3081201"/>
    <lineage>
        <taxon>Bacteria</taxon>
        <taxon>Pseudomonadati</taxon>
        <taxon>Pseudomonadota</taxon>
        <taxon>Gammaproteobacteria</taxon>
        <taxon>Cellvibrionales</taxon>
        <taxon>Halieaceae</taxon>
        <taxon>Congregibacter</taxon>
    </lineage>
</organism>
<protein>
    <submittedName>
        <fullName evidence="8">RDD family protein</fullName>
    </submittedName>
</protein>
<dbReference type="PANTHER" id="PTHR36115:SF10">
    <property type="entry name" value="RDD DOMAIN-CONTAINING PROTEIN"/>
    <property type="match status" value="1"/>
</dbReference>
<keyword evidence="2" id="KW-1003">Cell membrane</keyword>
<evidence type="ECO:0000313" key="8">
    <source>
        <dbReference type="EMBL" id="WOJ96139.1"/>
    </source>
</evidence>
<evidence type="ECO:0000256" key="2">
    <source>
        <dbReference type="ARBA" id="ARBA00022475"/>
    </source>
</evidence>
<evidence type="ECO:0000259" key="7">
    <source>
        <dbReference type="Pfam" id="PF06271"/>
    </source>
</evidence>
<dbReference type="PANTHER" id="PTHR36115">
    <property type="entry name" value="PROLINE-RICH ANTIGEN HOMOLOG-RELATED"/>
    <property type="match status" value="1"/>
</dbReference>
<sequence length="155" mass="17137">MTKETLPAPALPRRLAAIVYDAFLVIPLIMVCVAIGLGIRLLLGSAADSLLPATAVQMIAVLSCIGFFGVFWMKNGQTLGMQAWRIKLVPMPGNELSFGRVVTRCISALLSVLCLGLGYWWCLFDKKKRSWHDYLSGTELVLMPKKPKKTNKEEP</sequence>
<accession>A0ABZ0IC53</accession>
<dbReference type="RefSeq" id="WP_407326827.1">
    <property type="nucleotide sequence ID" value="NZ_CP136865.1"/>
</dbReference>
<feature type="transmembrane region" description="Helical" evidence="6">
    <location>
        <begin position="50"/>
        <end position="72"/>
    </location>
</feature>
<dbReference type="InterPro" id="IPR010432">
    <property type="entry name" value="RDD"/>
</dbReference>
<dbReference type="EMBL" id="CP136865">
    <property type="protein sequence ID" value="WOJ96139.1"/>
    <property type="molecule type" value="Genomic_DNA"/>
</dbReference>
<dbReference type="Proteomes" id="UP001626549">
    <property type="component" value="Chromosome"/>
</dbReference>
<evidence type="ECO:0000313" key="9">
    <source>
        <dbReference type="Proteomes" id="UP001626549"/>
    </source>
</evidence>
<keyword evidence="5 6" id="KW-0472">Membrane</keyword>